<evidence type="ECO:0000256" key="2">
    <source>
        <dbReference type="ARBA" id="ARBA00023125"/>
    </source>
</evidence>
<keyword evidence="3" id="KW-0804">Transcription</keyword>
<evidence type="ECO:0000256" key="3">
    <source>
        <dbReference type="ARBA" id="ARBA00023163"/>
    </source>
</evidence>
<keyword evidence="1" id="KW-0805">Transcription regulation</keyword>
<name>A0ABY3WYI5_9ACTN</name>
<evidence type="ECO:0000313" key="5">
    <source>
        <dbReference type="EMBL" id="UNM16539.1"/>
    </source>
</evidence>
<keyword evidence="2" id="KW-0238">DNA-binding</keyword>
<dbReference type="SMART" id="SM00342">
    <property type="entry name" value="HTH_ARAC"/>
    <property type="match status" value="1"/>
</dbReference>
<evidence type="ECO:0000313" key="6">
    <source>
        <dbReference type="Proteomes" id="UP000828924"/>
    </source>
</evidence>
<dbReference type="PROSITE" id="PS01124">
    <property type="entry name" value="HTH_ARAC_FAMILY_2"/>
    <property type="match status" value="1"/>
</dbReference>
<dbReference type="InterPro" id="IPR018060">
    <property type="entry name" value="HTH_AraC"/>
</dbReference>
<dbReference type="SUPFAM" id="SSF46689">
    <property type="entry name" value="Homeodomain-like"/>
    <property type="match status" value="2"/>
</dbReference>
<organism evidence="5 6">
    <name type="scientific">Streptomyces formicae</name>
    <dbReference type="NCBI Taxonomy" id="1616117"/>
    <lineage>
        <taxon>Bacteria</taxon>
        <taxon>Bacillati</taxon>
        <taxon>Actinomycetota</taxon>
        <taxon>Actinomycetes</taxon>
        <taxon>Kitasatosporales</taxon>
        <taxon>Streptomycetaceae</taxon>
        <taxon>Streptomyces</taxon>
    </lineage>
</organism>
<evidence type="ECO:0000256" key="1">
    <source>
        <dbReference type="ARBA" id="ARBA00023015"/>
    </source>
</evidence>
<sequence>MSQLGVGLHGTTTSLEVFRLPELWQLHLYRYAAELTVDGADHAIRPGHVSLVPPGAVVRYRYRGRSEHLFAHFRLPGVGEVREIPVMQDAGSLTPALSQLLLGAIATAPRSPRRADAEVWAALWRVAELAEPGQDAARPHASVAAAVAYIESNLAGRLAVPDVARAAGVSHNHLIRLFRGETGGTVVAYIRRRRMERARHLLRESTLSIPAIAAAVGVEDLQAFNKACRRELGASPRAIRAGA</sequence>
<protein>
    <submittedName>
        <fullName evidence="5">Helix-turn-helix transcriptional regulator</fullName>
    </submittedName>
</protein>
<dbReference type="InterPro" id="IPR009057">
    <property type="entry name" value="Homeodomain-like_sf"/>
</dbReference>
<dbReference type="Gene3D" id="1.10.10.60">
    <property type="entry name" value="Homeodomain-like"/>
    <property type="match status" value="1"/>
</dbReference>
<dbReference type="SUPFAM" id="SSF51215">
    <property type="entry name" value="Regulatory protein AraC"/>
    <property type="match status" value="1"/>
</dbReference>
<keyword evidence="6" id="KW-1185">Reference proteome</keyword>
<gene>
    <name evidence="5" type="ORF">J4032_15930</name>
</gene>
<feature type="domain" description="HTH araC/xylS-type" evidence="4">
    <location>
        <begin position="144"/>
        <end position="242"/>
    </location>
</feature>
<reference evidence="5 6" key="1">
    <citation type="submission" date="2021-03" db="EMBL/GenBank/DDBJ databases">
        <title>Complete genome of Streptomyces formicae strain 1H-GS9 (DSM 100524).</title>
        <authorList>
            <person name="Atanasov K.E."/>
            <person name="Altabella T."/>
            <person name="Ferrer A."/>
        </authorList>
    </citation>
    <scope>NUCLEOTIDE SEQUENCE [LARGE SCALE GENOMIC DNA]</scope>
    <source>
        <strain evidence="5 6">1H-GS9</strain>
    </source>
</reference>
<dbReference type="PANTHER" id="PTHR46796:SF6">
    <property type="entry name" value="ARAC SUBFAMILY"/>
    <property type="match status" value="1"/>
</dbReference>
<dbReference type="InterPro" id="IPR037923">
    <property type="entry name" value="HTH-like"/>
</dbReference>
<accession>A0ABY3WYI5</accession>
<dbReference type="Proteomes" id="UP000828924">
    <property type="component" value="Chromosome"/>
</dbReference>
<evidence type="ECO:0000259" key="4">
    <source>
        <dbReference type="PROSITE" id="PS01124"/>
    </source>
</evidence>
<dbReference type="Pfam" id="PF12833">
    <property type="entry name" value="HTH_18"/>
    <property type="match status" value="1"/>
</dbReference>
<dbReference type="InterPro" id="IPR050204">
    <property type="entry name" value="AraC_XylS_family_regulators"/>
</dbReference>
<dbReference type="EMBL" id="CP071872">
    <property type="protein sequence ID" value="UNM16539.1"/>
    <property type="molecule type" value="Genomic_DNA"/>
</dbReference>
<proteinExistence type="predicted"/>
<dbReference type="PANTHER" id="PTHR46796">
    <property type="entry name" value="HTH-TYPE TRANSCRIPTIONAL ACTIVATOR RHAS-RELATED"/>
    <property type="match status" value="1"/>
</dbReference>